<evidence type="ECO:0000256" key="7">
    <source>
        <dbReference type="ARBA" id="ARBA00022982"/>
    </source>
</evidence>
<dbReference type="InterPro" id="IPR036656">
    <property type="entry name" value="QCR9_sf"/>
</dbReference>
<evidence type="ECO:0000313" key="14">
    <source>
        <dbReference type="EMBL" id="KAF7119762.1"/>
    </source>
</evidence>
<dbReference type="Gene3D" id="1.20.5.260">
    <property type="entry name" value="Cytochrome b-c1 complex subunit 9"/>
    <property type="match status" value="1"/>
</dbReference>
<dbReference type="Proteomes" id="UP000626092">
    <property type="component" value="Unassembled WGS sequence"/>
</dbReference>
<feature type="transmembrane region" description="Helical" evidence="13">
    <location>
        <begin position="45"/>
        <end position="64"/>
    </location>
</feature>
<evidence type="ECO:0000256" key="10">
    <source>
        <dbReference type="ARBA" id="ARBA00023136"/>
    </source>
</evidence>
<evidence type="ECO:0000256" key="2">
    <source>
        <dbReference type="ARBA" id="ARBA00007856"/>
    </source>
</evidence>
<evidence type="ECO:0000256" key="6">
    <source>
        <dbReference type="ARBA" id="ARBA00022792"/>
    </source>
</evidence>
<comment type="subcellular location">
    <subcellularLocation>
        <location evidence="1">Mitochondrion inner membrane</location>
        <topology evidence="1">Single-pass membrane protein</topology>
    </subcellularLocation>
</comment>
<evidence type="ECO:0000256" key="4">
    <source>
        <dbReference type="ARBA" id="ARBA00022660"/>
    </source>
</evidence>
<accession>A0A834FYJ4</accession>
<keyword evidence="5 13" id="KW-0812">Transmembrane</keyword>
<evidence type="ECO:0000256" key="12">
    <source>
        <dbReference type="ARBA" id="ARBA00076299"/>
    </source>
</evidence>
<comment type="caution">
    <text evidence="14">The sequence shown here is derived from an EMBL/GenBank/DDBJ whole genome shotgun (WGS) entry which is preliminary data.</text>
</comment>
<dbReference type="PANTHER" id="PTHR12980:SF0">
    <property type="entry name" value="CYTOCHROME B-C1 COMPLEX SUBUNIT 9"/>
    <property type="match status" value="1"/>
</dbReference>
<keyword evidence="3" id="KW-0813">Transport</keyword>
<dbReference type="Pfam" id="PF05365">
    <property type="entry name" value="UCR_UQCRX_QCR9"/>
    <property type="match status" value="1"/>
</dbReference>
<keyword evidence="10 13" id="KW-0472">Membrane</keyword>
<evidence type="ECO:0000256" key="8">
    <source>
        <dbReference type="ARBA" id="ARBA00022989"/>
    </source>
</evidence>
<dbReference type="PANTHER" id="PTHR12980">
    <property type="entry name" value="UBIQUINOL-CYTOCHROME C REDUCTASE COMPLEX, SUBUNIT X"/>
    <property type="match status" value="1"/>
</dbReference>
<proteinExistence type="inferred from homology"/>
<dbReference type="OrthoDB" id="44067at2759"/>
<reference evidence="14" key="1">
    <citation type="submission" date="2019-11" db="EMBL/GenBank/DDBJ databases">
        <authorList>
            <person name="Liu Y."/>
            <person name="Hou J."/>
            <person name="Li T.-Q."/>
            <person name="Guan C.-H."/>
            <person name="Wu X."/>
            <person name="Wu H.-Z."/>
            <person name="Ling F."/>
            <person name="Zhang R."/>
            <person name="Shi X.-G."/>
            <person name="Ren J.-P."/>
            <person name="Chen E.-F."/>
            <person name="Sun J.-M."/>
        </authorList>
    </citation>
    <scope>NUCLEOTIDE SEQUENCE</scope>
    <source>
        <strain evidence="14">Adult_tree_wgs_1</strain>
        <tissue evidence="14">Leaves</tissue>
    </source>
</reference>
<keyword evidence="15" id="KW-1185">Reference proteome</keyword>
<keyword evidence="6" id="KW-0999">Mitochondrion inner membrane</keyword>
<dbReference type="InterPro" id="IPR008027">
    <property type="entry name" value="QCR9"/>
</dbReference>
<evidence type="ECO:0000256" key="5">
    <source>
        <dbReference type="ARBA" id="ARBA00022692"/>
    </source>
</evidence>
<sequence>MGVLDGLYKLLMRRTSVYATFVIAGAFAGERAVDYGVHKIWEYNNVGFIILWLLFQHLLLAAYVSDPDLLTPIMQKRYEDIPVLGQRPTE</sequence>
<keyword evidence="8 13" id="KW-1133">Transmembrane helix</keyword>
<keyword evidence="7" id="KW-0249">Electron transport</keyword>
<protein>
    <recommendedName>
        <fullName evidence="11">Complex III subunit 9</fullName>
    </recommendedName>
    <alternativeName>
        <fullName evidence="12">Complex III subunit X</fullName>
    </alternativeName>
</protein>
<keyword evidence="4" id="KW-0679">Respiratory chain</keyword>
<name>A0A834FYJ4_RHOSS</name>
<feature type="transmembrane region" description="Helical" evidence="13">
    <location>
        <begin position="15"/>
        <end position="33"/>
    </location>
</feature>
<evidence type="ECO:0000256" key="11">
    <source>
        <dbReference type="ARBA" id="ARBA00044247"/>
    </source>
</evidence>
<dbReference type="FunFam" id="1.20.5.260:FF:000002">
    <property type="entry name" value="cytochrome b-c1 complex subunit 9"/>
    <property type="match status" value="1"/>
</dbReference>
<gene>
    <name evidence="14" type="ORF">RHSIM_Rhsim13G0111400</name>
</gene>
<evidence type="ECO:0000256" key="13">
    <source>
        <dbReference type="SAM" id="Phobius"/>
    </source>
</evidence>
<dbReference type="GO" id="GO:0006122">
    <property type="term" value="P:mitochondrial electron transport, ubiquinol to cytochrome c"/>
    <property type="evidence" value="ECO:0007669"/>
    <property type="project" value="InterPro"/>
</dbReference>
<evidence type="ECO:0000256" key="1">
    <source>
        <dbReference type="ARBA" id="ARBA00004434"/>
    </source>
</evidence>
<evidence type="ECO:0000313" key="15">
    <source>
        <dbReference type="Proteomes" id="UP000626092"/>
    </source>
</evidence>
<dbReference type="GO" id="GO:0045275">
    <property type="term" value="C:respiratory chain complex III"/>
    <property type="evidence" value="ECO:0007669"/>
    <property type="project" value="InterPro"/>
</dbReference>
<evidence type="ECO:0000256" key="9">
    <source>
        <dbReference type="ARBA" id="ARBA00023128"/>
    </source>
</evidence>
<comment type="similarity">
    <text evidence="2">Belongs to the UQCR10/QCR9 family.</text>
</comment>
<dbReference type="EMBL" id="WJXA01000013">
    <property type="protein sequence ID" value="KAF7119762.1"/>
    <property type="molecule type" value="Genomic_DNA"/>
</dbReference>
<organism evidence="14 15">
    <name type="scientific">Rhododendron simsii</name>
    <name type="common">Sims's rhododendron</name>
    <dbReference type="NCBI Taxonomy" id="118357"/>
    <lineage>
        <taxon>Eukaryota</taxon>
        <taxon>Viridiplantae</taxon>
        <taxon>Streptophyta</taxon>
        <taxon>Embryophyta</taxon>
        <taxon>Tracheophyta</taxon>
        <taxon>Spermatophyta</taxon>
        <taxon>Magnoliopsida</taxon>
        <taxon>eudicotyledons</taxon>
        <taxon>Gunneridae</taxon>
        <taxon>Pentapetalae</taxon>
        <taxon>asterids</taxon>
        <taxon>Ericales</taxon>
        <taxon>Ericaceae</taxon>
        <taxon>Ericoideae</taxon>
        <taxon>Rhodoreae</taxon>
        <taxon>Rhododendron</taxon>
    </lineage>
</organism>
<evidence type="ECO:0000256" key="3">
    <source>
        <dbReference type="ARBA" id="ARBA00022448"/>
    </source>
</evidence>
<dbReference type="SUPFAM" id="SSF81514">
    <property type="entry name" value="Subunit X (non-heme 7 kDa protein) of cytochrome bc1 complex (Ubiquinol-cytochrome c reductase)"/>
    <property type="match status" value="1"/>
</dbReference>
<dbReference type="AlphaFoldDB" id="A0A834FYJ4"/>
<keyword evidence="9" id="KW-0496">Mitochondrion</keyword>
<dbReference type="GO" id="GO:0005743">
    <property type="term" value="C:mitochondrial inner membrane"/>
    <property type="evidence" value="ECO:0007669"/>
    <property type="project" value="UniProtKB-SubCell"/>
</dbReference>